<reference evidence="1" key="1">
    <citation type="submission" date="2021-06" db="EMBL/GenBank/DDBJ databases">
        <title>Parelaphostrongylus tenuis whole genome reference sequence.</title>
        <authorList>
            <person name="Garwood T.J."/>
            <person name="Larsen P.A."/>
            <person name="Fountain-Jones N.M."/>
            <person name="Garbe J.R."/>
            <person name="Macchietto M.G."/>
            <person name="Kania S.A."/>
            <person name="Gerhold R.W."/>
            <person name="Richards J.E."/>
            <person name="Wolf T.M."/>
        </authorList>
    </citation>
    <scope>NUCLEOTIDE SEQUENCE</scope>
    <source>
        <strain evidence="1">MNPRO001-30</strain>
        <tissue evidence="1">Meninges</tissue>
    </source>
</reference>
<evidence type="ECO:0000313" key="1">
    <source>
        <dbReference type="EMBL" id="KAJ1351634.1"/>
    </source>
</evidence>
<dbReference type="Proteomes" id="UP001196413">
    <property type="component" value="Unassembled WGS sequence"/>
</dbReference>
<gene>
    <name evidence="1" type="ORF">KIN20_007731</name>
    <name evidence="2" type="ORF">KIN20_032986</name>
</gene>
<dbReference type="AlphaFoldDB" id="A0AAD5MQ10"/>
<evidence type="ECO:0000313" key="3">
    <source>
        <dbReference type="Proteomes" id="UP001196413"/>
    </source>
</evidence>
<dbReference type="EMBL" id="JAHQIW010006911">
    <property type="protein sequence ID" value="KAJ1371105.1"/>
    <property type="molecule type" value="Genomic_DNA"/>
</dbReference>
<organism evidence="1 3">
    <name type="scientific">Parelaphostrongylus tenuis</name>
    <name type="common">Meningeal worm</name>
    <dbReference type="NCBI Taxonomy" id="148309"/>
    <lineage>
        <taxon>Eukaryota</taxon>
        <taxon>Metazoa</taxon>
        <taxon>Ecdysozoa</taxon>
        <taxon>Nematoda</taxon>
        <taxon>Chromadorea</taxon>
        <taxon>Rhabditida</taxon>
        <taxon>Rhabditina</taxon>
        <taxon>Rhabditomorpha</taxon>
        <taxon>Strongyloidea</taxon>
        <taxon>Metastrongylidae</taxon>
        <taxon>Parelaphostrongylus</taxon>
    </lineage>
</organism>
<protein>
    <submittedName>
        <fullName evidence="1">Uncharacterized protein</fullName>
    </submittedName>
</protein>
<keyword evidence="3" id="KW-1185">Reference proteome</keyword>
<name>A0AAD5MQ10_PARTN</name>
<evidence type="ECO:0000313" key="2">
    <source>
        <dbReference type="EMBL" id="KAJ1371105.1"/>
    </source>
</evidence>
<dbReference type="EMBL" id="JAHQIW010001168">
    <property type="protein sequence ID" value="KAJ1351634.1"/>
    <property type="molecule type" value="Genomic_DNA"/>
</dbReference>
<accession>A0AAD5MQ10</accession>
<sequence>MAHSSAATSFPGVAPNDEEDRSFVERLVMQTKTSSIGIVETNANEMIADSLSEEHCRARDTNFYTELYFFCYLAI</sequence>
<proteinExistence type="predicted"/>
<comment type="caution">
    <text evidence="1">The sequence shown here is derived from an EMBL/GenBank/DDBJ whole genome shotgun (WGS) entry which is preliminary data.</text>
</comment>